<evidence type="ECO:0000256" key="1">
    <source>
        <dbReference type="SAM" id="MobiDB-lite"/>
    </source>
</evidence>
<gene>
    <name evidence="3" type="ordered locus">Tcur_2085</name>
</gene>
<feature type="domain" description="Luciferase" evidence="2">
    <location>
        <begin position="41"/>
        <end position="102"/>
    </location>
</feature>
<dbReference type="eggNOG" id="ENOG502ZD9R">
    <property type="taxonomic scope" value="Bacteria"/>
</dbReference>
<dbReference type="EMBL" id="CP001738">
    <property type="protein sequence ID" value="ACY97651.1"/>
    <property type="molecule type" value="Genomic_DNA"/>
</dbReference>
<proteinExistence type="predicted"/>
<name>D1AES6_THECD</name>
<organism evidence="3 4">
    <name type="scientific">Thermomonospora curvata (strain ATCC 19995 / DSM 43183 / JCM 3096 / KCTC 9072 / NBRC 15933 / NCIMB 10081 / Henssen B9)</name>
    <dbReference type="NCBI Taxonomy" id="471852"/>
    <lineage>
        <taxon>Bacteria</taxon>
        <taxon>Bacillati</taxon>
        <taxon>Actinomycetota</taxon>
        <taxon>Actinomycetes</taxon>
        <taxon>Streptosporangiales</taxon>
        <taxon>Thermomonosporaceae</taxon>
        <taxon>Thermomonospora</taxon>
    </lineage>
</organism>
<accession>D1AES6</accession>
<feature type="region of interest" description="Disordered" evidence="1">
    <location>
        <begin position="115"/>
        <end position="134"/>
    </location>
</feature>
<reference evidence="3 4" key="1">
    <citation type="journal article" date="2011" name="Stand. Genomic Sci.">
        <title>Complete genome sequence of Thermomonospora curvata type strain (B9).</title>
        <authorList>
            <person name="Chertkov O."/>
            <person name="Sikorski J."/>
            <person name="Nolan M."/>
            <person name="Lapidus A."/>
            <person name="Lucas S."/>
            <person name="Del Rio T.G."/>
            <person name="Tice H."/>
            <person name="Cheng J.F."/>
            <person name="Goodwin L."/>
            <person name="Pitluck S."/>
            <person name="Liolios K."/>
            <person name="Ivanova N."/>
            <person name="Mavromatis K."/>
            <person name="Mikhailova N."/>
            <person name="Ovchinnikova G."/>
            <person name="Pati A."/>
            <person name="Chen A."/>
            <person name="Palaniappan K."/>
            <person name="Djao O.D."/>
            <person name="Land M."/>
            <person name="Hauser L."/>
            <person name="Chang Y.J."/>
            <person name="Jeffries C.D."/>
            <person name="Brettin T."/>
            <person name="Han C."/>
            <person name="Detter J.C."/>
            <person name="Rohde M."/>
            <person name="Goker M."/>
            <person name="Woyke T."/>
            <person name="Bristow J."/>
            <person name="Eisen J.A."/>
            <person name="Markowitz V."/>
            <person name="Hugenholtz P."/>
            <person name="Klenk H.P."/>
            <person name="Kyrpides N.C."/>
        </authorList>
    </citation>
    <scope>NUCLEOTIDE SEQUENCE [LARGE SCALE GENOMIC DNA]</scope>
    <source>
        <strain evidence="4">ATCC 19995 / DSM 43183 / JCM 3096 / KCTC 9072 / NBRC 15933 / NCIMB 10081 / Henssen B9</strain>
    </source>
</reference>
<sequence>MESGGAAFAERLLSRFRTWPAVRVAPADCGAGVGLDAGTCQVLHLHSADTAELLLTRPVIERLGKALRESGRVTVRPGEDWVQVRLATDSDVALAVSLTSVALKAAGDGVGTHQTTPCSAAGPVPAALSRCGPP</sequence>
<evidence type="ECO:0000259" key="2">
    <source>
        <dbReference type="Pfam" id="PF17648"/>
    </source>
</evidence>
<evidence type="ECO:0000313" key="4">
    <source>
        <dbReference type="Proteomes" id="UP000001918"/>
    </source>
</evidence>
<keyword evidence="4" id="KW-1185">Reference proteome</keyword>
<dbReference type="Pfam" id="PF17648">
    <property type="entry name" value="Luciferase"/>
    <property type="match status" value="1"/>
</dbReference>
<protein>
    <recommendedName>
        <fullName evidence="2">Luciferase domain-containing protein</fullName>
    </recommendedName>
</protein>
<evidence type="ECO:0000313" key="3">
    <source>
        <dbReference type="EMBL" id="ACY97651.1"/>
    </source>
</evidence>
<dbReference type="AlphaFoldDB" id="D1AES6"/>
<dbReference type="KEGG" id="tcu:Tcur_2085"/>
<dbReference type="RefSeq" id="WP_012852435.1">
    <property type="nucleotide sequence ID" value="NC_013510.1"/>
</dbReference>
<dbReference type="Proteomes" id="UP000001918">
    <property type="component" value="Chromosome"/>
</dbReference>
<dbReference type="HOGENOM" id="CLU_158687_0_0_11"/>
<dbReference type="InterPro" id="IPR040841">
    <property type="entry name" value="Luciferase_dom"/>
</dbReference>